<evidence type="ECO:0000313" key="2">
    <source>
        <dbReference type="Proteomes" id="UP001186974"/>
    </source>
</evidence>
<dbReference type="Proteomes" id="UP001186974">
    <property type="component" value="Unassembled WGS sequence"/>
</dbReference>
<gene>
    <name evidence="1" type="ORF">LTS18_001339</name>
</gene>
<dbReference type="EMBL" id="JAWDJW010005633">
    <property type="protein sequence ID" value="KAK3067040.1"/>
    <property type="molecule type" value="Genomic_DNA"/>
</dbReference>
<name>A0ACC3DF62_9PEZI</name>
<accession>A0ACC3DF62</accession>
<protein>
    <submittedName>
        <fullName evidence="1">Uncharacterized protein</fullName>
    </submittedName>
</protein>
<keyword evidence="2" id="KW-1185">Reference proteome</keyword>
<reference evidence="1" key="1">
    <citation type="submission" date="2024-09" db="EMBL/GenBank/DDBJ databases">
        <title>Black Yeasts Isolated from many extreme environments.</title>
        <authorList>
            <person name="Coleine C."/>
            <person name="Stajich J.E."/>
            <person name="Selbmann L."/>
        </authorList>
    </citation>
    <scope>NUCLEOTIDE SEQUENCE</scope>
    <source>
        <strain evidence="1">CCFEE 5737</strain>
    </source>
</reference>
<proteinExistence type="predicted"/>
<comment type="caution">
    <text evidence="1">The sequence shown here is derived from an EMBL/GenBank/DDBJ whole genome shotgun (WGS) entry which is preliminary data.</text>
</comment>
<organism evidence="1 2">
    <name type="scientific">Coniosporium uncinatum</name>
    <dbReference type="NCBI Taxonomy" id="93489"/>
    <lineage>
        <taxon>Eukaryota</taxon>
        <taxon>Fungi</taxon>
        <taxon>Dikarya</taxon>
        <taxon>Ascomycota</taxon>
        <taxon>Pezizomycotina</taxon>
        <taxon>Dothideomycetes</taxon>
        <taxon>Dothideomycetes incertae sedis</taxon>
        <taxon>Coniosporium</taxon>
    </lineage>
</organism>
<evidence type="ECO:0000313" key="1">
    <source>
        <dbReference type="EMBL" id="KAK3067040.1"/>
    </source>
</evidence>
<sequence>MVSKTPGQSQAASDKFNKQQEQTHGYGADNAPGRTEPKAPGEAPVASDSGSTNTGVAPGTNQRGEKGIKDVPVGSEPVSGSGSMKQ</sequence>